<dbReference type="SUPFAM" id="SSF52540">
    <property type="entry name" value="P-loop containing nucleoside triphosphate hydrolases"/>
    <property type="match status" value="1"/>
</dbReference>
<name>A0A830PSI2_PRIMG</name>
<proteinExistence type="predicted"/>
<dbReference type="PANTHER" id="PTHR32301">
    <property type="entry name" value="COUNTIN RECEPTOR CNR3-RELATED"/>
    <property type="match status" value="1"/>
</dbReference>
<dbReference type="EMBL" id="CP010587">
    <property type="protein sequence ID" value="AKP80324.1"/>
    <property type="molecule type" value="Genomic_DNA"/>
</dbReference>
<dbReference type="Gene3D" id="3.40.50.300">
    <property type="entry name" value="P-loop containing nucleotide triphosphate hydrolases"/>
    <property type="match status" value="1"/>
</dbReference>
<dbReference type="GO" id="GO:0016020">
    <property type="term" value="C:membrane"/>
    <property type="evidence" value="ECO:0007669"/>
    <property type="project" value="InterPro"/>
</dbReference>
<dbReference type="InterPro" id="IPR027417">
    <property type="entry name" value="P-loop_NTPase"/>
</dbReference>
<dbReference type="GO" id="GO:0008146">
    <property type="term" value="F:sulfotransferase activity"/>
    <property type="evidence" value="ECO:0007669"/>
    <property type="project" value="InterPro"/>
</dbReference>
<accession>A0A830PSI2</accession>
<dbReference type="Pfam" id="PF03567">
    <property type="entry name" value="Sulfotransfer_2"/>
    <property type="match status" value="1"/>
</dbReference>
<dbReference type="InterPro" id="IPR053259">
    <property type="entry name" value="Golvesin-related_Golgi"/>
</dbReference>
<evidence type="ECO:0000313" key="2">
    <source>
        <dbReference type="Proteomes" id="UP000036410"/>
    </source>
</evidence>
<organism evidence="1 2">
    <name type="scientific">Priestia megaterium Q3</name>
    <dbReference type="NCBI Taxonomy" id="1452722"/>
    <lineage>
        <taxon>Bacteria</taxon>
        <taxon>Bacillati</taxon>
        <taxon>Bacillota</taxon>
        <taxon>Bacilli</taxon>
        <taxon>Bacillales</taxon>
        <taxon>Bacillaceae</taxon>
        <taxon>Priestia</taxon>
    </lineage>
</organism>
<sequence length="223" mass="26501">MDEKVVIFMHIPKTGGTTLNNIFKKFYSENEIYDHVPLEEMNKQFSQLKEEDKKNIKAISGHHFYGIHEFFSQPYVYFSMMRHPVERVISLYFFLKSYPGYYEENMKHMSFEDYLDWDPQATNGQTKQICGVKSQLSVEKAKENLLEFGSIGITEMFNESLLLLKKKFKWGNIKYKKVNVTKSRPLLNEVPIDIIKKIEKHNELDIELFQYIKSNFIKQINDL</sequence>
<dbReference type="PANTHER" id="PTHR32301:SF6">
    <property type="entry name" value="GOLVESIN-RELATED"/>
    <property type="match status" value="1"/>
</dbReference>
<dbReference type="AlphaFoldDB" id="A0A830PSI2"/>
<gene>
    <name evidence="1" type="ORF">AS52_05426</name>
</gene>
<protein>
    <submittedName>
        <fullName evidence="1">Sulfotransferase family protein</fullName>
    </submittedName>
</protein>
<keyword evidence="1" id="KW-0614">Plasmid</keyword>
<evidence type="ECO:0000313" key="1">
    <source>
        <dbReference type="EMBL" id="AKP80324.1"/>
    </source>
</evidence>
<dbReference type="RefSeq" id="WP_049166425.1">
    <property type="nucleotide sequence ID" value="NZ_CP010587.1"/>
</dbReference>
<reference evidence="1 2" key="1">
    <citation type="submission" date="2015-01" db="EMBL/GenBank/DDBJ databases">
        <title>Genome sequence of bacillus megaterium Q3.</title>
        <authorList>
            <person name="Wang Y."/>
            <person name="Luo K."/>
            <person name="Bai L."/>
            <person name="Luo F."/>
        </authorList>
    </citation>
    <scope>NUCLEOTIDE SEQUENCE [LARGE SCALE GENOMIC DNA]</scope>
    <source>
        <strain evidence="1 2">Q3</strain>
        <plasmid evidence="1 2">p1</plasmid>
    </source>
</reference>
<geneLocation type="plasmid" evidence="1 2">
    <name>p1</name>
</geneLocation>
<keyword evidence="1" id="KW-0808">Transferase</keyword>
<dbReference type="InterPro" id="IPR005331">
    <property type="entry name" value="Sulfotransferase"/>
</dbReference>
<dbReference type="Proteomes" id="UP000036410">
    <property type="component" value="Plasmid p1"/>
</dbReference>